<proteinExistence type="predicted"/>
<dbReference type="SUPFAM" id="SSF49562">
    <property type="entry name" value="C2 domain (Calcium/lipid-binding domain, CaLB)"/>
    <property type="match status" value="1"/>
</dbReference>
<dbReference type="Gene3D" id="2.60.40.150">
    <property type="entry name" value="C2 domain"/>
    <property type="match status" value="1"/>
</dbReference>
<gene>
    <name evidence="9" type="ORF">GPM918_LOCUS14804</name>
    <name evidence="10" type="ORF">SRO942_LOCUS14804</name>
</gene>
<dbReference type="SMART" id="SM00239">
    <property type="entry name" value="C2"/>
    <property type="match status" value="1"/>
</dbReference>
<evidence type="ECO:0000256" key="5">
    <source>
        <dbReference type="ARBA" id="ARBA00022968"/>
    </source>
</evidence>
<feature type="domain" description="C2" evidence="8">
    <location>
        <begin position="22"/>
        <end position="158"/>
    </location>
</feature>
<dbReference type="InterPro" id="IPR037722">
    <property type="entry name" value="C2C_Ferlin"/>
</dbReference>
<dbReference type="SMART" id="SM01201">
    <property type="entry name" value="FerB"/>
    <property type="match status" value="1"/>
</dbReference>
<dbReference type="InterPro" id="IPR000008">
    <property type="entry name" value="C2_dom"/>
</dbReference>
<dbReference type="PROSITE" id="PS50004">
    <property type="entry name" value="C2"/>
    <property type="match status" value="1"/>
</dbReference>
<keyword evidence="11" id="KW-1185">Reference proteome</keyword>
<evidence type="ECO:0000256" key="7">
    <source>
        <dbReference type="ARBA" id="ARBA00023136"/>
    </source>
</evidence>
<dbReference type="GO" id="GO:0005886">
    <property type="term" value="C:plasma membrane"/>
    <property type="evidence" value="ECO:0007669"/>
    <property type="project" value="UniProtKB-SubCell"/>
</dbReference>
<dbReference type="Pfam" id="PF00168">
    <property type="entry name" value="C2"/>
    <property type="match status" value="1"/>
</dbReference>
<organism evidence="9 11">
    <name type="scientific">Didymodactylos carnosus</name>
    <dbReference type="NCBI Taxonomy" id="1234261"/>
    <lineage>
        <taxon>Eukaryota</taxon>
        <taxon>Metazoa</taxon>
        <taxon>Spiralia</taxon>
        <taxon>Gnathifera</taxon>
        <taxon>Rotifera</taxon>
        <taxon>Eurotatoria</taxon>
        <taxon>Bdelloidea</taxon>
        <taxon>Philodinida</taxon>
        <taxon>Philodinidae</taxon>
        <taxon>Didymodactylos</taxon>
    </lineage>
</organism>
<keyword evidence="6" id="KW-1133">Transmembrane helix</keyword>
<name>A0A814IBX1_9BILA</name>
<comment type="subcellular location">
    <subcellularLocation>
        <location evidence="1">Cell membrane</location>
        <topology evidence="1">Single-pass type II membrane protein</topology>
    </subcellularLocation>
    <subcellularLocation>
        <location evidence="2">Cytoplasmic vesicle membrane</location>
        <topology evidence="2">Single-pass type II membrane protein</topology>
    </subcellularLocation>
</comment>
<reference evidence="9" key="1">
    <citation type="submission" date="2021-02" db="EMBL/GenBank/DDBJ databases">
        <authorList>
            <person name="Nowell W R."/>
        </authorList>
    </citation>
    <scope>NUCLEOTIDE SEQUENCE</scope>
</reference>
<dbReference type="EMBL" id="CAJOBC010003622">
    <property type="protein sequence ID" value="CAF3792881.1"/>
    <property type="molecule type" value="Genomic_DNA"/>
</dbReference>
<evidence type="ECO:0000313" key="9">
    <source>
        <dbReference type="EMBL" id="CAF1021460.1"/>
    </source>
</evidence>
<accession>A0A814IBX1</accession>
<dbReference type="InterPro" id="IPR037721">
    <property type="entry name" value="Ferlin"/>
</dbReference>
<evidence type="ECO:0000256" key="6">
    <source>
        <dbReference type="ARBA" id="ARBA00022989"/>
    </source>
</evidence>
<dbReference type="InterPro" id="IPR006614">
    <property type="entry name" value="Peroxin/Ferlin"/>
</dbReference>
<dbReference type="PANTHER" id="PTHR12546:SF33">
    <property type="entry name" value="SPERM VESICLE FUSION PROTEIN FER-1"/>
    <property type="match status" value="1"/>
</dbReference>
<dbReference type="GO" id="GO:0061025">
    <property type="term" value="P:membrane fusion"/>
    <property type="evidence" value="ECO:0007669"/>
    <property type="project" value="TreeGrafter"/>
</dbReference>
<evidence type="ECO:0000313" key="10">
    <source>
        <dbReference type="EMBL" id="CAF3792881.1"/>
    </source>
</evidence>
<evidence type="ECO:0000313" key="11">
    <source>
        <dbReference type="Proteomes" id="UP000663829"/>
    </source>
</evidence>
<dbReference type="CDD" id="cd04018">
    <property type="entry name" value="C2C_Ferlin"/>
    <property type="match status" value="1"/>
</dbReference>
<keyword evidence="5" id="KW-0735">Signal-anchor</keyword>
<evidence type="ECO:0000259" key="8">
    <source>
        <dbReference type="PROSITE" id="PS50004"/>
    </source>
</evidence>
<protein>
    <recommendedName>
        <fullName evidence="8">C2 domain-containing protein</fullName>
    </recommendedName>
</protein>
<keyword evidence="3" id="KW-0812">Transmembrane</keyword>
<keyword evidence="7" id="KW-0472">Membrane</keyword>
<evidence type="ECO:0000256" key="4">
    <source>
        <dbReference type="ARBA" id="ARBA00022737"/>
    </source>
</evidence>
<comment type="caution">
    <text evidence="9">The sequence shown here is derived from an EMBL/GenBank/DDBJ whole genome shotgun (WGS) entry which is preliminary data.</text>
</comment>
<dbReference type="GO" id="GO:0030659">
    <property type="term" value="C:cytoplasmic vesicle membrane"/>
    <property type="evidence" value="ECO:0007669"/>
    <property type="project" value="UniProtKB-SubCell"/>
</dbReference>
<dbReference type="Pfam" id="PF08150">
    <property type="entry name" value="FerB"/>
    <property type="match status" value="1"/>
</dbReference>
<dbReference type="SMART" id="SM00693">
    <property type="entry name" value="DysFN"/>
    <property type="match status" value="2"/>
</dbReference>
<keyword evidence="4" id="KW-0677">Repeat</keyword>
<dbReference type="Pfam" id="PF06398">
    <property type="entry name" value="Pex24p"/>
    <property type="match status" value="1"/>
</dbReference>
<dbReference type="InterPro" id="IPR010482">
    <property type="entry name" value="TECPR1-like_DysF"/>
</dbReference>
<dbReference type="OrthoDB" id="10059618at2759"/>
<dbReference type="Proteomes" id="UP000681722">
    <property type="component" value="Unassembled WGS sequence"/>
</dbReference>
<dbReference type="Proteomes" id="UP000663829">
    <property type="component" value="Unassembled WGS sequence"/>
</dbReference>
<dbReference type="InterPro" id="IPR012561">
    <property type="entry name" value="Ferlin_B-domain"/>
</dbReference>
<sequence length="819" mass="94312">MYIQCYSTEEAYNSILEKADDANDDIETNLLKQSGSTLRSATFLLKLYRADDLPRMDSAFLHGVTKIFSGQEDVKELVDPYVSFTFAGQHVESKTVYACSHPEFNQELRLGLKFPSMCNKLTITVMDWDRLTKNDYIGVHNIDLSSVSSDKQDGFLPIFGPCWINLYGSPREFSEIPTALDVLNTGKGEGVAYRGRVFIELVTVLGETPLESLIDISNSEIVRSLPFQSRKKFKLHAVFYDATMLFEHTSMMEFEVSMGNYGNKLEDVLGSANSSTTPPTNPVFDGTSYYYLPWGTAKPCAQVVAEWEDITFRLEAINQLSKIRLLINGILSSIKSLKTKNTAEDIILRQYRQSLDLVIAQLIKPLPNAETGRHYTNELDRLRRQLRDKIIGDMIVNLEAMKLKPQTTSKEFEEAFFDICNTLQSLEAEPQNSMPDVIIWLLCSGKRFAYYRLPAHEVLYSAQKDRKGRLCGKLHTITMKWPGKESEIEKDKRNFLPAQVRVKVWLGTQSNEHDWLSSEKGGELVVYAETYENQTNIVGKWTTGGPLMSRPAWSDVTGNISLPQKNFQLPPDWRWEGDWYISPDISARYADDAGHNKFTEEVYEHQSRLLAGAQWQPKANGWTDIAGDKVPSKSERVNPPDGWKWEDDWTIDINRAVDEEGYEYCVNQTLGGWCPTDKIFHLNRRRRWFRTRSKEFQDGLKNGWEYAPMFNMKFHADERSMDMVRRRRWHRKMIPESLEYTQAVFRMKSQVEATSSGDEHDKGKTDAKKEIIEINAPRMFLNFKEPHKYELRCYMYQARGLASMDTNSFSDSAQRTDHE</sequence>
<dbReference type="PANTHER" id="PTHR12546">
    <property type="entry name" value="FER-1-LIKE"/>
    <property type="match status" value="1"/>
</dbReference>
<evidence type="ECO:0000256" key="2">
    <source>
        <dbReference type="ARBA" id="ARBA00004483"/>
    </source>
</evidence>
<dbReference type="EMBL" id="CAJNOQ010003622">
    <property type="protein sequence ID" value="CAF1021460.1"/>
    <property type="molecule type" value="Genomic_DNA"/>
</dbReference>
<evidence type="ECO:0000256" key="1">
    <source>
        <dbReference type="ARBA" id="ARBA00004401"/>
    </source>
</evidence>
<evidence type="ECO:0000256" key="3">
    <source>
        <dbReference type="ARBA" id="ARBA00022692"/>
    </source>
</evidence>
<dbReference type="InterPro" id="IPR035892">
    <property type="entry name" value="C2_domain_sf"/>
</dbReference>
<dbReference type="GO" id="GO:0007009">
    <property type="term" value="P:plasma membrane organization"/>
    <property type="evidence" value="ECO:0007669"/>
    <property type="project" value="TreeGrafter"/>
</dbReference>
<dbReference type="GO" id="GO:0098588">
    <property type="term" value="C:bounding membrane of organelle"/>
    <property type="evidence" value="ECO:0007669"/>
    <property type="project" value="UniProtKB-ARBA"/>
</dbReference>
<dbReference type="SMART" id="SM00694">
    <property type="entry name" value="DysFC"/>
    <property type="match status" value="2"/>
</dbReference>
<dbReference type="AlphaFoldDB" id="A0A814IBX1"/>